<dbReference type="NCBIfam" id="TIGR00566">
    <property type="entry name" value="trpG_papA"/>
    <property type="match status" value="1"/>
</dbReference>
<keyword evidence="1" id="KW-0315">Glutamine amidotransferase</keyword>
<dbReference type="GO" id="GO:0005829">
    <property type="term" value="C:cytosol"/>
    <property type="evidence" value="ECO:0007669"/>
    <property type="project" value="TreeGrafter"/>
</dbReference>
<dbReference type="Proteomes" id="UP000204391">
    <property type="component" value="Chromosome"/>
</dbReference>
<reference evidence="3 4" key="1">
    <citation type="journal article" date="2003" name="Int. J. Syst. Evol. Microbiol.">
        <title>Virgibacillus carmonensis sp. nov., Virgibacillus necropolis sp. nov. and Virgibacillus picturae sp. nov., three novel species isolated from deteriorated mural paintings, transfer of the species of the genus salibacillus to Virgibacillus, as Virgibacillus marismortui comb. nov. and Virgibacillus salexigens comb. nov., and emended description of the genus Virgibacillus.</title>
        <authorList>
            <person name="Heyrman J."/>
            <person name="Logan N.A."/>
            <person name="Busse H.J."/>
            <person name="Balcaen A."/>
            <person name="Lebbe L."/>
            <person name="Rodriguez-Diaz M."/>
            <person name="Swings J."/>
            <person name="De Vos P."/>
        </authorList>
    </citation>
    <scope>NUCLEOTIDE SEQUENCE [LARGE SCALE GENOMIC DNA]</scope>
    <source>
        <strain evidence="3 4">LMG 19488</strain>
    </source>
</reference>
<evidence type="ECO:0000259" key="2">
    <source>
        <dbReference type="Pfam" id="PF00117"/>
    </source>
</evidence>
<dbReference type="SUPFAM" id="SSF52317">
    <property type="entry name" value="Class I glutamine amidotransferase-like"/>
    <property type="match status" value="1"/>
</dbReference>
<proteinExistence type="predicted"/>
<dbReference type="OrthoDB" id="9804328at2"/>
<dbReference type="RefSeq" id="WP_089533855.1">
    <property type="nucleotide sequence ID" value="NZ_CP022437.1"/>
</dbReference>
<dbReference type="InterPro" id="IPR006221">
    <property type="entry name" value="TrpG/PapA_dom"/>
</dbReference>
<dbReference type="PROSITE" id="PS51273">
    <property type="entry name" value="GATASE_TYPE_1"/>
    <property type="match status" value="1"/>
</dbReference>
<dbReference type="InterPro" id="IPR029062">
    <property type="entry name" value="Class_I_gatase-like"/>
</dbReference>
<gene>
    <name evidence="3" type="ORF">CFK40_18525</name>
</gene>
<dbReference type="PRINTS" id="PR00096">
    <property type="entry name" value="GATASE"/>
</dbReference>
<organism evidence="3 4">
    <name type="scientific">Virgibacillus necropolis</name>
    <dbReference type="NCBI Taxonomy" id="163877"/>
    <lineage>
        <taxon>Bacteria</taxon>
        <taxon>Bacillati</taxon>
        <taxon>Bacillota</taxon>
        <taxon>Bacilli</taxon>
        <taxon>Bacillales</taxon>
        <taxon>Bacillaceae</taxon>
        <taxon>Virgibacillus</taxon>
    </lineage>
</organism>
<name>A0A221MGY9_9BACI</name>
<dbReference type="FunFam" id="3.40.50.880:FF:000003">
    <property type="entry name" value="Anthranilate synthase component II"/>
    <property type="match status" value="1"/>
</dbReference>
<dbReference type="PRINTS" id="PR00099">
    <property type="entry name" value="CPSGATASE"/>
</dbReference>
<dbReference type="Gene3D" id="3.40.50.880">
    <property type="match status" value="1"/>
</dbReference>
<dbReference type="PANTHER" id="PTHR43418">
    <property type="entry name" value="MULTIFUNCTIONAL TRYPTOPHAN BIOSYNTHESIS PROTEIN-RELATED"/>
    <property type="match status" value="1"/>
</dbReference>
<evidence type="ECO:0000313" key="3">
    <source>
        <dbReference type="EMBL" id="ASN06859.1"/>
    </source>
</evidence>
<dbReference type="CDD" id="cd01743">
    <property type="entry name" value="GATase1_Anthranilate_Synthase"/>
    <property type="match status" value="1"/>
</dbReference>
<feature type="domain" description="Glutamine amidotransferase" evidence="2">
    <location>
        <begin position="3"/>
        <end position="187"/>
    </location>
</feature>
<dbReference type="EMBL" id="CP022437">
    <property type="protein sequence ID" value="ASN06859.1"/>
    <property type="molecule type" value="Genomic_DNA"/>
</dbReference>
<dbReference type="Pfam" id="PF00117">
    <property type="entry name" value="GATase"/>
    <property type="match status" value="1"/>
</dbReference>
<dbReference type="GO" id="GO:0000162">
    <property type="term" value="P:L-tryptophan biosynthetic process"/>
    <property type="evidence" value="ECO:0007669"/>
    <property type="project" value="TreeGrafter"/>
</dbReference>
<dbReference type="InterPro" id="IPR017926">
    <property type="entry name" value="GATASE"/>
</dbReference>
<keyword evidence="4" id="KW-1185">Reference proteome</keyword>
<dbReference type="PRINTS" id="PR00097">
    <property type="entry name" value="ANTSNTHASEII"/>
</dbReference>
<dbReference type="GO" id="GO:0004049">
    <property type="term" value="F:anthranilate synthase activity"/>
    <property type="evidence" value="ECO:0007669"/>
    <property type="project" value="TreeGrafter"/>
</dbReference>
<sequence>MILVIDNYDSFTFNLVQYIKQLNKKVCVVRNDKVTIEEIEYMNPSHILISPGPGSPSKAGISLDVVQKLHTKIPLLGVCLGHQTIAQAFGGKIIKAKSPMHGKVSSINHDGEGLFQGLQNPLSVTRYHSLIVEPTTLPECLMVTATTNEGEIMALRHKVYPVQGIQAHPEAILTEDGLALLNNFFLKKEAFNQ</sequence>
<evidence type="ECO:0000256" key="1">
    <source>
        <dbReference type="ARBA" id="ARBA00022962"/>
    </source>
</evidence>
<accession>A0A221MGY9</accession>
<evidence type="ECO:0000313" key="4">
    <source>
        <dbReference type="Proteomes" id="UP000204391"/>
    </source>
</evidence>
<dbReference type="PANTHER" id="PTHR43418:SF4">
    <property type="entry name" value="MULTIFUNCTIONAL TRYPTOPHAN BIOSYNTHESIS PROTEIN"/>
    <property type="match status" value="1"/>
</dbReference>
<protein>
    <submittedName>
        <fullName evidence="3">Aminodeoxychorismate/anthranilate synthase component II</fullName>
    </submittedName>
</protein>
<dbReference type="KEGG" id="vne:CFK40_18525"/>
<dbReference type="InterPro" id="IPR050472">
    <property type="entry name" value="Anth_synth/Amidotransfase"/>
</dbReference>
<dbReference type="AlphaFoldDB" id="A0A221MGY9"/>